<gene>
    <name evidence="3" type="ORF">NQ317_006820</name>
</gene>
<name>A0ABQ9IRV7_9CUCU</name>
<dbReference type="InterPro" id="IPR029526">
    <property type="entry name" value="PGBD"/>
</dbReference>
<feature type="region of interest" description="Disordered" evidence="1">
    <location>
        <begin position="590"/>
        <end position="610"/>
    </location>
</feature>
<keyword evidence="4" id="KW-1185">Reference proteome</keyword>
<accession>A0ABQ9IRV7</accession>
<reference evidence="3" key="1">
    <citation type="journal article" date="2023" name="Insect Mol. Biol.">
        <title>Genome sequencing provides insights into the evolution of gene families encoding plant cell wall-degrading enzymes in longhorned beetles.</title>
        <authorList>
            <person name="Shin N.R."/>
            <person name="Okamura Y."/>
            <person name="Kirsch R."/>
            <person name="Pauchet Y."/>
        </authorList>
    </citation>
    <scope>NUCLEOTIDE SEQUENCE</scope>
    <source>
        <strain evidence="3">MMC_N1</strain>
    </source>
</reference>
<feature type="domain" description="PiggyBac transposable element-derived protein" evidence="2">
    <location>
        <begin position="241"/>
        <end position="554"/>
    </location>
</feature>
<feature type="compositionally biased region" description="Acidic residues" evidence="1">
    <location>
        <begin position="219"/>
        <end position="229"/>
    </location>
</feature>
<sequence>MIAQGAIRAEYKVTFLPEFIDNIGPLNPNSKQRGQLTLLEIAQLHFFGHEYKCHATSRQDGLLLNQFSSSLQIKSKNSTYPTDALYSDSNIHDLRQLYYLKIITYHFINKNKLEVIDHLYQTRSKYKTEFKIQRACKTIGQRCYLYLSSRSTMDFPGDFPEIRTSAFYGRKRIEVEAIREIPSDSEDSELSDDDNDVEIQVPNVLYDESHDQSDHGDNPDDISGDDDDTPLTHTQKRPDRPLKTDSKEIEQFLGIIIWMSLIRQHSTRRYWSVNTRTPQIADIMPLNRFEELKRFLHFADNTIAVKNTDKIMPVLNQIKESCQKIAFEEHLSCDEQIIPFKGRTSLKTYNPKKPHKWGYKMYVLSGVSGFSSNFELCSSKGDINLLPGEPNLGAASNIIVRLCRPIPRGINHKVYYDNYFLKLGIKSVATIRSNRLRGLKIMREKEMKRNGRGSYVENTANVDGVDVHAVQWYDNRICLLFLEHAHLPKCNVFFKSENCKKDIDPDIVSVYNMHMGGVDLQDSLLGLYPIKLKSRKWYMRIFCHMIDVVIVNAWLLSRRINAQLKNNDKLSLLQFKTILAQDLCLLGKTKEKKRGRPSTSGSSTPTYSPKPFTLKRRCFEPHPTENIKFDDTGHWPLHTEYRERCKRSNCKGKSRIMCEKCGLHLCLNKENNCFKSFHSKDDAEIIKTSLENWKDVDKPEVLNILDSFECKWGPAAENINKIINDIAHKDLIQKPKFIIDSWQTDLNNIMTEEQLHNIYIKNIFQQLRT</sequence>
<organism evidence="3 4">
    <name type="scientific">Molorchus minor</name>
    <dbReference type="NCBI Taxonomy" id="1323400"/>
    <lineage>
        <taxon>Eukaryota</taxon>
        <taxon>Metazoa</taxon>
        <taxon>Ecdysozoa</taxon>
        <taxon>Arthropoda</taxon>
        <taxon>Hexapoda</taxon>
        <taxon>Insecta</taxon>
        <taxon>Pterygota</taxon>
        <taxon>Neoptera</taxon>
        <taxon>Endopterygota</taxon>
        <taxon>Coleoptera</taxon>
        <taxon>Polyphaga</taxon>
        <taxon>Cucujiformia</taxon>
        <taxon>Chrysomeloidea</taxon>
        <taxon>Cerambycidae</taxon>
        <taxon>Lamiinae</taxon>
        <taxon>Monochamini</taxon>
        <taxon>Molorchus</taxon>
    </lineage>
</organism>
<dbReference type="PANTHER" id="PTHR47272">
    <property type="entry name" value="DDE_TNP_1_7 DOMAIN-CONTAINING PROTEIN"/>
    <property type="match status" value="1"/>
</dbReference>
<evidence type="ECO:0000313" key="4">
    <source>
        <dbReference type="Proteomes" id="UP001162164"/>
    </source>
</evidence>
<feature type="compositionally biased region" description="Basic and acidic residues" evidence="1">
    <location>
        <begin position="207"/>
        <end position="218"/>
    </location>
</feature>
<feature type="compositionally biased region" description="Low complexity" evidence="1">
    <location>
        <begin position="597"/>
        <end position="610"/>
    </location>
</feature>
<proteinExistence type="predicted"/>
<dbReference type="Pfam" id="PF13843">
    <property type="entry name" value="DDE_Tnp_1_7"/>
    <property type="match status" value="1"/>
</dbReference>
<dbReference type="Proteomes" id="UP001162164">
    <property type="component" value="Unassembled WGS sequence"/>
</dbReference>
<protein>
    <recommendedName>
        <fullName evidence="2">PiggyBac transposable element-derived protein domain-containing protein</fullName>
    </recommendedName>
</protein>
<feature type="region of interest" description="Disordered" evidence="1">
    <location>
        <begin position="205"/>
        <end position="244"/>
    </location>
</feature>
<dbReference type="EMBL" id="JAPWTJ010003079">
    <property type="protein sequence ID" value="KAJ8963011.1"/>
    <property type="molecule type" value="Genomic_DNA"/>
</dbReference>
<evidence type="ECO:0000256" key="1">
    <source>
        <dbReference type="SAM" id="MobiDB-lite"/>
    </source>
</evidence>
<dbReference type="PANTHER" id="PTHR47272:SF1">
    <property type="entry name" value="PIGGYBAC TRANSPOSABLE ELEMENT-DERIVED PROTEIN 3-LIKE"/>
    <property type="match status" value="1"/>
</dbReference>
<evidence type="ECO:0000259" key="2">
    <source>
        <dbReference type="Pfam" id="PF13843"/>
    </source>
</evidence>
<evidence type="ECO:0000313" key="3">
    <source>
        <dbReference type="EMBL" id="KAJ8963011.1"/>
    </source>
</evidence>
<comment type="caution">
    <text evidence="3">The sequence shown here is derived from an EMBL/GenBank/DDBJ whole genome shotgun (WGS) entry which is preliminary data.</text>
</comment>